<dbReference type="VEuPathDB" id="TriTrypDB:Tc_MARK_8882"/>
<reference evidence="3 4" key="1">
    <citation type="journal article" date="2018" name="Microb. Genom.">
        <title>Expanding an expanded genome: long-read sequencing of Trypanosoma cruzi.</title>
        <authorList>
            <person name="Berna L."/>
            <person name="Rodriguez M."/>
            <person name="Chiribao M.L."/>
            <person name="Parodi-Talice A."/>
            <person name="Pita S."/>
            <person name="Rijo G."/>
            <person name="Alvarez-Valin F."/>
            <person name="Robello C."/>
        </authorList>
    </citation>
    <scope>NUCLEOTIDE SEQUENCE [LARGE SCALE GENOMIC DNA]</scope>
    <source>
        <strain evidence="3 4">Dm28c</strain>
    </source>
</reference>
<dbReference type="EMBL" id="PRFA01000031">
    <property type="protein sequence ID" value="PWU93436.1"/>
    <property type="molecule type" value="Genomic_DNA"/>
</dbReference>
<feature type="compositionally biased region" description="Low complexity" evidence="2">
    <location>
        <begin position="107"/>
        <end position="117"/>
    </location>
</feature>
<feature type="compositionally biased region" description="Basic and acidic residues" evidence="2">
    <location>
        <begin position="87"/>
        <end position="106"/>
    </location>
</feature>
<keyword evidence="1" id="KW-0175">Coiled coil</keyword>
<dbReference type="VEuPathDB" id="TriTrypDB:BCY84_10586"/>
<gene>
    <name evidence="3" type="ORF">C4B63_31g215</name>
</gene>
<accession>A0A2V2VD03</accession>
<feature type="coiled-coil region" evidence="1">
    <location>
        <begin position="539"/>
        <end position="576"/>
    </location>
</feature>
<dbReference type="VEuPathDB" id="TriTrypDB:ECC02_000683"/>
<dbReference type="VEuPathDB" id="TriTrypDB:TcG_08180"/>
<feature type="region of interest" description="Disordered" evidence="2">
    <location>
        <begin position="497"/>
        <end position="523"/>
    </location>
</feature>
<comment type="caution">
    <text evidence="3">The sequence shown here is derived from an EMBL/GenBank/DDBJ whole genome shotgun (WGS) entry which is preliminary data.</text>
</comment>
<sequence>MRSKSHSTLPRAKYTATTAATTVTSGLPPKKVAELVRQLAESRYEAQQLRQQIQSLHQENDSFRASTLHRYIDGGIADVSLPQKELSQQREPRNQQQQKHEGERPRALNGNANNARNGGTVEHSGFMGQKITSPQKAQTSLLPESIGMPLTPPSSFLKAADEPSVKGVENLENRHSSLGDSYWRKKYAKLKRTHEKALRERDLQLAEVQHLVYQIHEEHDELRHRHERDSLQRQLEIESRSRMSLEEKTKSLEEEVLVWRQRFLRLVGEPAHMPNHVVASEVAPTVGDTCDGGNFSPPPDGLNQTDRSFVCPESALASMIDADVFPQGVNALNSTRYGNALERKKNDMEHSYLQLWRKKKREDVNTFDSHGIQNTFLRPFARMSRHSVAVQVGPSTAAAASQTEKCSQKSVGTLVDFGIQNNNANPGLLHFTGEPKMTPDARKKVLATFDRNIEDLPKSHFQEKSTGSVSFFTPGPFNQKSLQDHVYYMVNQVHGRGSRHRTSSVPSCRQPEELHPPSTSFGFPMASPSASMAGRGISIDGDQAKRDRLEEDIRKHDQLLEAVAKLQRRAQRFAKTPSI</sequence>
<evidence type="ECO:0000256" key="2">
    <source>
        <dbReference type="SAM" id="MobiDB-lite"/>
    </source>
</evidence>
<dbReference type="Proteomes" id="UP000246121">
    <property type="component" value="Unassembled WGS sequence"/>
</dbReference>
<feature type="coiled-coil region" evidence="1">
    <location>
        <begin position="32"/>
        <end position="66"/>
    </location>
</feature>
<dbReference type="VEuPathDB" id="TriTrypDB:TcYC6_0066410"/>
<evidence type="ECO:0000313" key="3">
    <source>
        <dbReference type="EMBL" id="PWU93436.1"/>
    </source>
</evidence>
<dbReference type="VEuPathDB" id="TriTrypDB:TCSYLVIO_010510"/>
<evidence type="ECO:0000313" key="4">
    <source>
        <dbReference type="Proteomes" id="UP000246121"/>
    </source>
</evidence>
<name>A0A2V2VD03_TRYCR</name>
<feature type="coiled-coil region" evidence="1">
    <location>
        <begin position="228"/>
        <end position="262"/>
    </location>
</feature>
<evidence type="ECO:0000256" key="1">
    <source>
        <dbReference type="SAM" id="Coils"/>
    </source>
</evidence>
<organism evidence="3 4">
    <name type="scientific">Trypanosoma cruzi</name>
    <dbReference type="NCBI Taxonomy" id="5693"/>
    <lineage>
        <taxon>Eukaryota</taxon>
        <taxon>Discoba</taxon>
        <taxon>Euglenozoa</taxon>
        <taxon>Kinetoplastea</taxon>
        <taxon>Metakinetoplastina</taxon>
        <taxon>Trypanosomatida</taxon>
        <taxon>Trypanosomatidae</taxon>
        <taxon>Trypanosoma</taxon>
        <taxon>Schizotrypanum</taxon>
    </lineage>
</organism>
<proteinExistence type="predicted"/>
<feature type="region of interest" description="Disordered" evidence="2">
    <location>
        <begin position="85"/>
        <end position="117"/>
    </location>
</feature>
<dbReference type="VEuPathDB" id="TriTrypDB:C4B63_31g215"/>
<dbReference type="VEuPathDB" id="TriTrypDB:TcCLB.511649.30"/>
<dbReference type="VEuPathDB" id="TriTrypDB:TcCL_NonESM06790"/>
<dbReference type="VEuPathDB" id="TriTrypDB:C3747_145g66"/>
<protein>
    <submittedName>
        <fullName evidence="3">Uncharacterized protein</fullName>
    </submittedName>
</protein>
<dbReference type="VEuPathDB" id="TriTrypDB:TCDM_06172"/>
<dbReference type="VEuPathDB" id="TriTrypDB:TcCLB.509781.10"/>
<dbReference type="VEuPathDB" id="TriTrypDB:TcBrA4_0114090"/>
<dbReference type="AlphaFoldDB" id="A0A2V2VD03"/>